<dbReference type="HOGENOM" id="CLU_1555196_0_0_1"/>
<feature type="compositionally biased region" description="Low complexity" evidence="1">
    <location>
        <begin position="1"/>
        <end position="15"/>
    </location>
</feature>
<reference evidence="3" key="2">
    <citation type="submission" date="2013-04" db="EMBL/GenBank/DDBJ databases">
        <title>Genomic mechanisms accounting for the adaptation to parasitism in nematode-trapping fungi.</title>
        <authorList>
            <person name="Ahren D.G."/>
        </authorList>
    </citation>
    <scope>NUCLEOTIDE SEQUENCE [LARGE SCALE GENOMIC DNA]</scope>
    <source>
        <strain evidence="3">CBS 200.50</strain>
    </source>
</reference>
<dbReference type="Proteomes" id="UP000015100">
    <property type="component" value="Unassembled WGS sequence"/>
</dbReference>
<gene>
    <name evidence="2" type="ORF">H072_3520</name>
</gene>
<dbReference type="EMBL" id="AQGS01000111">
    <property type="protein sequence ID" value="EPS42502.1"/>
    <property type="molecule type" value="Genomic_DNA"/>
</dbReference>
<name>S8C485_DACHA</name>
<feature type="compositionally biased region" description="Basic and acidic residues" evidence="1">
    <location>
        <begin position="118"/>
        <end position="139"/>
    </location>
</feature>
<feature type="region of interest" description="Disordered" evidence="1">
    <location>
        <begin position="1"/>
        <end position="23"/>
    </location>
</feature>
<evidence type="ECO:0000256" key="1">
    <source>
        <dbReference type="SAM" id="MobiDB-lite"/>
    </source>
</evidence>
<feature type="compositionally biased region" description="Basic and acidic residues" evidence="1">
    <location>
        <begin position="92"/>
        <end position="110"/>
    </location>
</feature>
<protein>
    <submittedName>
        <fullName evidence="2">Uncharacterized protein</fullName>
    </submittedName>
</protein>
<evidence type="ECO:0000313" key="3">
    <source>
        <dbReference type="Proteomes" id="UP000015100"/>
    </source>
</evidence>
<proteinExistence type="predicted"/>
<organism evidence="2 3">
    <name type="scientific">Dactylellina haptotyla (strain CBS 200.50)</name>
    <name type="common">Nematode-trapping fungus</name>
    <name type="synonym">Monacrosporium haptotylum</name>
    <dbReference type="NCBI Taxonomy" id="1284197"/>
    <lineage>
        <taxon>Eukaryota</taxon>
        <taxon>Fungi</taxon>
        <taxon>Dikarya</taxon>
        <taxon>Ascomycota</taxon>
        <taxon>Pezizomycotina</taxon>
        <taxon>Orbiliomycetes</taxon>
        <taxon>Orbiliales</taxon>
        <taxon>Orbiliaceae</taxon>
        <taxon>Dactylellina</taxon>
    </lineage>
</organism>
<dbReference type="AlphaFoldDB" id="S8C485"/>
<comment type="caution">
    <text evidence="2">The sequence shown here is derived from an EMBL/GenBank/DDBJ whole genome shotgun (WGS) entry which is preliminary data.</text>
</comment>
<keyword evidence="3" id="KW-1185">Reference proteome</keyword>
<feature type="region of interest" description="Disordered" evidence="1">
    <location>
        <begin position="43"/>
        <end position="172"/>
    </location>
</feature>
<reference evidence="2 3" key="1">
    <citation type="journal article" date="2013" name="PLoS Genet.">
        <title>Genomic mechanisms accounting for the adaptation to parasitism in nematode-trapping fungi.</title>
        <authorList>
            <person name="Meerupati T."/>
            <person name="Andersson K.M."/>
            <person name="Friman E."/>
            <person name="Kumar D."/>
            <person name="Tunlid A."/>
            <person name="Ahren D."/>
        </authorList>
    </citation>
    <scope>NUCLEOTIDE SEQUENCE [LARGE SCALE GENOMIC DNA]</scope>
    <source>
        <strain evidence="2 3">CBS 200.50</strain>
    </source>
</reference>
<feature type="compositionally biased region" description="Basic and acidic residues" evidence="1">
    <location>
        <begin position="60"/>
        <end position="82"/>
    </location>
</feature>
<sequence length="172" mass="18740">MADTESTQESSKSTTADSLKLGPKSIEILAVVCHYLDECRNRKKLFRQVEKTTGGTLGTKSEKQVKKPKGVQEGDGNKEQSKKRGRPPKGVRKVEEGGEKAGKVKPDNKKAKPASKKAKVEDKEGDGRDENDENLKNSNEEGLENGDMVAADQKTKEQEEDGEDTAAVSGEH</sequence>
<evidence type="ECO:0000313" key="2">
    <source>
        <dbReference type="EMBL" id="EPS42502.1"/>
    </source>
</evidence>
<accession>S8C485</accession>